<dbReference type="InterPro" id="IPR019804">
    <property type="entry name" value="Ras_G-nucl-exch_fac_CS"/>
</dbReference>
<feature type="domain" description="N-terminal Ras-GEF" evidence="6">
    <location>
        <begin position="94"/>
        <end position="224"/>
    </location>
</feature>
<feature type="region of interest" description="Disordered" evidence="3">
    <location>
        <begin position="579"/>
        <end position="599"/>
    </location>
</feature>
<dbReference type="PROSITE" id="PS00720">
    <property type="entry name" value="RASGEF"/>
    <property type="match status" value="1"/>
</dbReference>
<dbReference type="GO" id="GO:0005085">
    <property type="term" value="F:guanyl-nucleotide exchange factor activity"/>
    <property type="evidence" value="ECO:0007669"/>
    <property type="project" value="UniProtKB-KW"/>
</dbReference>
<dbReference type="Gene3D" id="3.10.20.90">
    <property type="entry name" value="Phosphatidylinositol 3-kinase Catalytic Subunit, Chain A, domain 1"/>
    <property type="match status" value="1"/>
</dbReference>
<comment type="caution">
    <text evidence="7">The sequence shown here is derived from an EMBL/GenBank/DDBJ whole genome shotgun (WGS) entry which is preliminary data.</text>
</comment>
<gene>
    <name evidence="7" type="ORF">E1301_Tti022492</name>
</gene>
<keyword evidence="1 2" id="KW-0344">Guanine-nucleotide releasing factor</keyword>
<dbReference type="Pfam" id="PF00617">
    <property type="entry name" value="RasGEF"/>
    <property type="match status" value="1"/>
</dbReference>
<dbReference type="Pfam" id="PF00788">
    <property type="entry name" value="RA"/>
    <property type="match status" value="1"/>
</dbReference>
<dbReference type="InterPro" id="IPR036964">
    <property type="entry name" value="RASGEF_cat_dom_sf"/>
</dbReference>
<dbReference type="Gene3D" id="1.10.840.10">
    <property type="entry name" value="Ras guanine-nucleotide exchange factors catalytic domain"/>
    <property type="match status" value="1"/>
</dbReference>
<accession>A0A5A9PG47</accession>
<evidence type="ECO:0000259" key="4">
    <source>
        <dbReference type="PROSITE" id="PS50009"/>
    </source>
</evidence>
<dbReference type="InterPro" id="IPR001895">
    <property type="entry name" value="RASGEF_cat_dom"/>
</dbReference>
<organism evidence="7 8">
    <name type="scientific">Triplophysa tibetana</name>
    <dbReference type="NCBI Taxonomy" id="1572043"/>
    <lineage>
        <taxon>Eukaryota</taxon>
        <taxon>Metazoa</taxon>
        <taxon>Chordata</taxon>
        <taxon>Craniata</taxon>
        <taxon>Vertebrata</taxon>
        <taxon>Euteleostomi</taxon>
        <taxon>Actinopterygii</taxon>
        <taxon>Neopterygii</taxon>
        <taxon>Teleostei</taxon>
        <taxon>Ostariophysi</taxon>
        <taxon>Cypriniformes</taxon>
        <taxon>Nemacheilidae</taxon>
        <taxon>Triplophysa</taxon>
    </lineage>
</organism>
<protein>
    <submittedName>
        <fullName evidence="7">Ral guanine nucleotide dissociation stimulator</fullName>
    </submittedName>
</protein>
<dbReference type="GO" id="GO:0005886">
    <property type="term" value="C:plasma membrane"/>
    <property type="evidence" value="ECO:0007669"/>
    <property type="project" value="TreeGrafter"/>
</dbReference>
<dbReference type="PANTHER" id="PTHR23113:SF35">
    <property type="entry name" value="RAL GUANINE NUCLEOTIDE DISSOCIATION STIMULATOR"/>
    <property type="match status" value="1"/>
</dbReference>
<evidence type="ECO:0000313" key="8">
    <source>
        <dbReference type="Proteomes" id="UP000324632"/>
    </source>
</evidence>
<dbReference type="CDD" id="cd17209">
    <property type="entry name" value="RA_RalGDS"/>
    <property type="match status" value="1"/>
</dbReference>
<dbReference type="CDD" id="cd00155">
    <property type="entry name" value="RasGEF"/>
    <property type="match status" value="1"/>
</dbReference>
<evidence type="ECO:0000259" key="6">
    <source>
        <dbReference type="PROSITE" id="PS50212"/>
    </source>
</evidence>
<dbReference type="GO" id="GO:0007265">
    <property type="term" value="P:Ras protein signal transduction"/>
    <property type="evidence" value="ECO:0007669"/>
    <property type="project" value="TreeGrafter"/>
</dbReference>
<dbReference type="PROSITE" id="PS50009">
    <property type="entry name" value="RASGEF_CAT"/>
    <property type="match status" value="1"/>
</dbReference>
<dbReference type="InterPro" id="IPR000159">
    <property type="entry name" value="RA_dom"/>
</dbReference>
<dbReference type="InterPro" id="IPR008937">
    <property type="entry name" value="Ras-like_GEF"/>
</dbReference>
<dbReference type="InterPro" id="IPR015758">
    <property type="entry name" value="RalGDS_RA"/>
</dbReference>
<proteinExistence type="predicted"/>
<sequence length="741" mass="82701">MFDASVWRIRSIRDSVRLEICDEPSPAVLNRFTHLDPDTPHLENASQEIGEEVEEGAVFSITLRKVQMYQSSSKSQRWLGVDSDASLSLYETCKLRSIKAGTLERLVEYMVTAFRGNDSTYVTIFLCTYRTFATTKQVLDLLLNKYAKLHQQPGGDARRMTPDERTELRNTVSSILGAWLDQYSEDFWKPPEYSCLRRLIHYLQLNFPGSDLERRACNLLSQFHRRLQQESHQDVIDQGCCAFTLLEENGFHEDPPDFLSFDPTVVAEQFTLMDAELFKRVVPYHCLGGIWSQRDKKGKEHLAPTIRATVTQFNRVTNCVISTCLSERTLKAAQRARILEHWIQVARECRILKNFSSLRAILSALQCNPEGTSKFATLELNPKRAQKRQQAQRDLSVMQGTIPYLGTFLTDLVMMDTAMKDYLDGGLINFEKRRKRVAAFSVWLSSVEKLSEAESYSQSCDIEPLSESASNTLRAKKSSGIMKRWSDRQPVGSAEAGCGSGGSSSSHSKSFDQLRFPACVGGSVGDACDSVSVTSAGSSSSDVDEVNISFISDSPDALERKFWESTSLSSLDASALGSGSGSSSASSSSVSSTPVVTSRSHKRSVSGVSSYSSLSLPLYNQQVDDCCIIRVSLDVDNGNMYKSILVTSQDKTPAVVRKAMVKHNLDRERAEDYELVQKLSEEKELKIPDNANVFYAMNSSANYDFVLKKRGFPRAGRSKHVSSSTLPRMKQKGLKIAKGIF</sequence>
<evidence type="ECO:0000256" key="2">
    <source>
        <dbReference type="PROSITE-ProRule" id="PRU00168"/>
    </source>
</evidence>
<evidence type="ECO:0000256" key="1">
    <source>
        <dbReference type="ARBA" id="ARBA00022658"/>
    </source>
</evidence>
<dbReference type="SMART" id="SM00314">
    <property type="entry name" value="RA"/>
    <property type="match status" value="1"/>
</dbReference>
<reference evidence="7 8" key="1">
    <citation type="journal article" date="2019" name="Mol. Ecol. Resour.">
        <title>Chromosome-level genome assembly of Triplophysa tibetana, a fish adapted to the harsh high-altitude environment of the Tibetan Plateau.</title>
        <authorList>
            <person name="Yang X."/>
            <person name="Liu H."/>
            <person name="Ma Z."/>
            <person name="Zou Y."/>
            <person name="Zou M."/>
            <person name="Mao Y."/>
            <person name="Li X."/>
            <person name="Wang H."/>
            <person name="Chen T."/>
            <person name="Wang W."/>
            <person name="Yang R."/>
        </authorList>
    </citation>
    <scope>NUCLEOTIDE SEQUENCE [LARGE SCALE GENOMIC DNA]</scope>
    <source>
        <strain evidence="7">TTIB1903HZAU</strain>
        <tissue evidence="7">Muscle</tissue>
    </source>
</reference>
<feature type="domain" description="Ras-GEF" evidence="4">
    <location>
        <begin position="262"/>
        <end position="480"/>
    </location>
</feature>
<evidence type="ECO:0000256" key="3">
    <source>
        <dbReference type="SAM" id="MobiDB-lite"/>
    </source>
</evidence>
<dbReference type="SMART" id="SM00229">
    <property type="entry name" value="RasGEFN"/>
    <property type="match status" value="1"/>
</dbReference>
<dbReference type="FunFam" id="3.10.20.90:FF:000042">
    <property type="entry name" value="Ral guanine nucleotide dissociation stimulator isoform 1"/>
    <property type="match status" value="1"/>
</dbReference>
<dbReference type="EMBL" id="SOYY01000006">
    <property type="protein sequence ID" value="KAA0719647.1"/>
    <property type="molecule type" value="Genomic_DNA"/>
</dbReference>
<dbReference type="AlphaFoldDB" id="A0A5A9PG47"/>
<dbReference type="PROSITE" id="PS50212">
    <property type="entry name" value="RASGEF_NTER"/>
    <property type="match status" value="1"/>
</dbReference>
<feature type="domain" description="Ras-associating" evidence="5">
    <location>
        <begin position="625"/>
        <end position="712"/>
    </location>
</feature>
<keyword evidence="8" id="KW-1185">Reference proteome</keyword>
<feature type="compositionally biased region" description="Low complexity" evidence="3">
    <location>
        <begin position="579"/>
        <end position="598"/>
    </location>
</feature>
<dbReference type="InterPro" id="IPR029071">
    <property type="entry name" value="Ubiquitin-like_domsf"/>
</dbReference>
<name>A0A5A9PG47_9TELE</name>
<dbReference type="SUPFAM" id="SSF48366">
    <property type="entry name" value="Ras GEF"/>
    <property type="match status" value="1"/>
</dbReference>
<evidence type="ECO:0000313" key="7">
    <source>
        <dbReference type="EMBL" id="KAA0719647.1"/>
    </source>
</evidence>
<feature type="region of interest" description="Disordered" evidence="3">
    <location>
        <begin position="479"/>
        <end position="504"/>
    </location>
</feature>
<dbReference type="CDD" id="cd06224">
    <property type="entry name" value="REM"/>
    <property type="match status" value="1"/>
</dbReference>
<dbReference type="SUPFAM" id="SSF54236">
    <property type="entry name" value="Ubiquitin-like"/>
    <property type="match status" value="1"/>
</dbReference>
<feature type="compositionally biased region" description="Low complexity" evidence="3">
    <location>
        <begin position="492"/>
        <end position="504"/>
    </location>
</feature>
<dbReference type="Pfam" id="PF00618">
    <property type="entry name" value="RasGEF_N"/>
    <property type="match status" value="1"/>
</dbReference>
<dbReference type="PANTHER" id="PTHR23113">
    <property type="entry name" value="GUANINE NUCLEOTIDE EXCHANGE FACTOR"/>
    <property type="match status" value="1"/>
</dbReference>
<dbReference type="PROSITE" id="PS50200">
    <property type="entry name" value="RA"/>
    <property type="match status" value="1"/>
</dbReference>
<evidence type="ECO:0000259" key="5">
    <source>
        <dbReference type="PROSITE" id="PS50200"/>
    </source>
</evidence>
<dbReference type="Gene3D" id="1.20.870.10">
    <property type="entry name" value="Son of sevenless (SoS) protein Chain: S domain 1"/>
    <property type="match status" value="1"/>
</dbReference>
<dbReference type="InterPro" id="IPR000651">
    <property type="entry name" value="Ras-like_Gua-exchang_fac_N"/>
</dbReference>
<dbReference type="InterPro" id="IPR023578">
    <property type="entry name" value="Ras_GEF_dom_sf"/>
</dbReference>
<dbReference type="SMART" id="SM00147">
    <property type="entry name" value="RasGEF"/>
    <property type="match status" value="1"/>
</dbReference>
<dbReference type="Proteomes" id="UP000324632">
    <property type="component" value="Chromosome 6"/>
</dbReference>